<dbReference type="EMBL" id="HBGS01005696">
    <property type="protein sequence ID" value="CAD9376666.1"/>
    <property type="molecule type" value="Transcribed_RNA"/>
</dbReference>
<sequence>MGSAASTQAGNEENVSAWTVLKQQDAISSGHIIQTLEGNETFEAYAKAEAESIVGRDNEDAEKLQAGIQISIDAGVLPTLDPPPEYVNIDVMGKTSDDVCNIIVEHVGQAASTGCVIVLCGLSGTGKGTTVAKLTTLLPNTTTWSNGNVFRSLTLLAATWCEQQEGLEGFDGDLALTMENLEAFMAMLEFDKFNEQWDIRINGLGIDCLVSEVKNTELKGPKVSKNIPTVAKVTQGQVVKFAADATKKMGEDGLNVLLEGREATVNYVETPYRYCLVMSDTTVLGQRRAAQIIGATALKNLGPDTEDVPSEDVINSVTAALAELTSTPA</sequence>
<dbReference type="AlphaFoldDB" id="A0A7S2F6Y5"/>
<reference evidence="1" key="1">
    <citation type="submission" date="2021-01" db="EMBL/GenBank/DDBJ databases">
        <authorList>
            <person name="Corre E."/>
            <person name="Pelletier E."/>
            <person name="Niang G."/>
            <person name="Scheremetjew M."/>
            <person name="Finn R."/>
            <person name="Kale V."/>
            <person name="Holt S."/>
            <person name="Cochrane G."/>
            <person name="Meng A."/>
            <person name="Brown T."/>
            <person name="Cohen L."/>
        </authorList>
    </citation>
    <scope>NUCLEOTIDE SEQUENCE</scope>
    <source>
        <strain evidence="1">CCMP1381</strain>
    </source>
</reference>
<evidence type="ECO:0000313" key="1">
    <source>
        <dbReference type="EMBL" id="CAD9376666.1"/>
    </source>
</evidence>
<organism evidence="1">
    <name type="scientific">Octactis speculum</name>
    <dbReference type="NCBI Taxonomy" id="3111310"/>
    <lineage>
        <taxon>Eukaryota</taxon>
        <taxon>Sar</taxon>
        <taxon>Stramenopiles</taxon>
        <taxon>Ochrophyta</taxon>
        <taxon>Dictyochophyceae</taxon>
        <taxon>Dictyochales</taxon>
        <taxon>Dictyochaceae</taxon>
        <taxon>Octactis</taxon>
    </lineage>
</organism>
<proteinExistence type="predicted"/>
<accession>A0A7S2F6Y5</accession>
<dbReference type="InterPro" id="IPR027417">
    <property type="entry name" value="P-loop_NTPase"/>
</dbReference>
<dbReference type="SUPFAM" id="SSF52540">
    <property type="entry name" value="P-loop containing nucleoside triphosphate hydrolases"/>
    <property type="match status" value="2"/>
</dbReference>
<dbReference type="Gene3D" id="3.40.50.300">
    <property type="entry name" value="P-loop containing nucleotide triphosphate hydrolases"/>
    <property type="match status" value="1"/>
</dbReference>
<evidence type="ECO:0008006" key="2">
    <source>
        <dbReference type="Google" id="ProtNLM"/>
    </source>
</evidence>
<gene>
    <name evidence="1" type="ORF">DSPE1174_LOCUS2968</name>
</gene>
<protein>
    <recommendedName>
        <fullName evidence="2">(d)CMP kinase</fullName>
    </recommendedName>
</protein>
<name>A0A7S2F6Y5_9STRA</name>